<dbReference type="STRING" id="760192.Halhy_2623"/>
<evidence type="ECO:0000256" key="5">
    <source>
        <dbReference type="ARBA" id="ARBA00022670"/>
    </source>
</evidence>
<dbReference type="Proteomes" id="UP000008461">
    <property type="component" value="Chromosome"/>
</dbReference>
<feature type="domain" description="Peptidase M17 leucyl aminopeptidase N-terminal" evidence="10">
    <location>
        <begin position="32"/>
        <end position="137"/>
    </location>
</feature>
<comment type="catalytic activity">
    <reaction evidence="1 8">
        <text>Release of an N-terminal amino acid, Xaa-|-Yaa-, in which Xaa is preferably Leu, but may be other amino acids including Pro although not Arg or Lys, and Yaa may be Pro. Amino acid amides and methyl esters are also readily hydrolyzed, but rates on arylamides are exceedingly low.</text>
        <dbReference type="EC" id="3.4.11.1"/>
    </reaction>
</comment>
<feature type="binding site" evidence="8">
    <location>
        <position position="284"/>
    </location>
    <ligand>
        <name>Mn(2+)</name>
        <dbReference type="ChEBI" id="CHEBI:29035"/>
        <label>2</label>
    </ligand>
</feature>
<gene>
    <name evidence="8" type="primary">pepA</name>
    <name evidence="11" type="ordered locus">Halhy_2623</name>
</gene>
<dbReference type="GO" id="GO:0006508">
    <property type="term" value="P:proteolysis"/>
    <property type="evidence" value="ECO:0007669"/>
    <property type="project" value="UniProtKB-KW"/>
</dbReference>
<evidence type="ECO:0000259" key="10">
    <source>
        <dbReference type="Pfam" id="PF02789"/>
    </source>
</evidence>
<proteinExistence type="inferred from homology"/>
<keyword evidence="5 8" id="KW-0645">Protease</keyword>
<keyword evidence="12" id="KW-1185">Reference proteome</keyword>
<evidence type="ECO:0000256" key="7">
    <source>
        <dbReference type="ARBA" id="ARBA00023211"/>
    </source>
</evidence>
<name>F4KZQ6_HALH1</name>
<evidence type="ECO:0000256" key="3">
    <source>
        <dbReference type="ARBA" id="ARBA00009528"/>
    </source>
</evidence>
<feature type="binding site" evidence="8">
    <location>
        <position position="345"/>
    </location>
    <ligand>
        <name>Mn(2+)</name>
        <dbReference type="ChEBI" id="CHEBI:29035"/>
        <label>2</label>
    </ligand>
</feature>
<feature type="binding site" evidence="8">
    <location>
        <position position="343"/>
    </location>
    <ligand>
        <name>Mn(2+)</name>
        <dbReference type="ChEBI" id="CHEBI:29035"/>
        <label>1</label>
    </ligand>
</feature>
<evidence type="ECO:0000256" key="6">
    <source>
        <dbReference type="ARBA" id="ARBA00022801"/>
    </source>
</evidence>
<dbReference type="GO" id="GO:0070006">
    <property type="term" value="F:metalloaminopeptidase activity"/>
    <property type="evidence" value="ECO:0007669"/>
    <property type="project" value="InterPro"/>
</dbReference>
<dbReference type="InterPro" id="IPR011356">
    <property type="entry name" value="Leucine_aapep/pepB"/>
</dbReference>
<dbReference type="OrthoDB" id="9809354at2"/>
<reference evidence="11 12" key="1">
    <citation type="journal article" date="2011" name="Stand. Genomic Sci.">
        <title>Complete genome sequence of Haliscomenobacter hydrossis type strain (O).</title>
        <authorList>
            <consortium name="US DOE Joint Genome Institute (JGI-PGF)"/>
            <person name="Daligault H."/>
            <person name="Lapidus A."/>
            <person name="Zeytun A."/>
            <person name="Nolan M."/>
            <person name="Lucas S."/>
            <person name="Del Rio T.G."/>
            <person name="Tice H."/>
            <person name="Cheng J.F."/>
            <person name="Tapia R."/>
            <person name="Han C."/>
            <person name="Goodwin L."/>
            <person name="Pitluck S."/>
            <person name="Liolios K."/>
            <person name="Pagani I."/>
            <person name="Ivanova N."/>
            <person name="Huntemann M."/>
            <person name="Mavromatis K."/>
            <person name="Mikhailova N."/>
            <person name="Pati A."/>
            <person name="Chen A."/>
            <person name="Palaniappan K."/>
            <person name="Land M."/>
            <person name="Hauser L."/>
            <person name="Brambilla E.M."/>
            <person name="Rohde M."/>
            <person name="Verbarg S."/>
            <person name="Goker M."/>
            <person name="Bristow J."/>
            <person name="Eisen J.A."/>
            <person name="Markowitz V."/>
            <person name="Hugenholtz P."/>
            <person name="Kyrpides N.C."/>
            <person name="Klenk H.P."/>
            <person name="Woyke T."/>
        </authorList>
    </citation>
    <scope>NUCLEOTIDE SEQUENCE [LARGE SCALE GENOMIC DNA]</scope>
    <source>
        <strain evidence="12">ATCC 27775 / DSM 1100 / LMG 10767 / O</strain>
    </source>
</reference>
<feature type="binding site" evidence="8">
    <location>
        <position position="261"/>
    </location>
    <ligand>
        <name>Mn(2+)</name>
        <dbReference type="ChEBI" id="CHEBI:29035"/>
        <label>2</label>
    </ligand>
</feature>
<comment type="function">
    <text evidence="8">Presumably involved in the processing and regular turnover of intracellular proteins. Catalyzes the removal of unsubstituted N-terminal amino acids from various peptides.</text>
</comment>
<evidence type="ECO:0000259" key="9">
    <source>
        <dbReference type="Pfam" id="PF00883"/>
    </source>
</evidence>
<feature type="binding site" evidence="8">
    <location>
        <position position="266"/>
    </location>
    <ligand>
        <name>Mn(2+)</name>
        <dbReference type="ChEBI" id="CHEBI:29035"/>
        <label>1</label>
    </ligand>
</feature>
<comment type="cofactor">
    <cofactor evidence="8">
        <name>Mn(2+)</name>
        <dbReference type="ChEBI" id="CHEBI:29035"/>
    </cofactor>
    <text evidence="8">Binds 2 manganese ions per subunit.</text>
</comment>
<keyword evidence="6 8" id="KW-0378">Hydrolase</keyword>
<dbReference type="KEGG" id="hhy:Halhy_2623"/>
<dbReference type="RefSeq" id="WP_013765040.1">
    <property type="nucleotide sequence ID" value="NC_015510.1"/>
</dbReference>
<dbReference type="InterPro" id="IPR023042">
    <property type="entry name" value="Peptidase_M17_leu_NH2_pept"/>
</dbReference>
<evidence type="ECO:0000256" key="1">
    <source>
        <dbReference type="ARBA" id="ARBA00000135"/>
    </source>
</evidence>
<dbReference type="eggNOG" id="COG0260">
    <property type="taxonomic scope" value="Bacteria"/>
</dbReference>
<dbReference type="PANTHER" id="PTHR11963">
    <property type="entry name" value="LEUCINE AMINOPEPTIDASE-RELATED"/>
    <property type="match status" value="1"/>
</dbReference>
<evidence type="ECO:0000256" key="2">
    <source>
        <dbReference type="ARBA" id="ARBA00000967"/>
    </source>
</evidence>
<sequence length="495" mass="52953">MKINWQSGWAAGAQQLLIPISNNQGDLAENLEEIATKLGVHLTSALEDFKAEPGETLVLYGQHSKVFLLGLGNSPGFAEVFRAARLFSARQKSKLSSTLCIYLEQSSLAPDQQITCIEALVNGLYLGIYDAGKYKSTDLIGHPLASAEAALEFYLPTALPSKEVAKAVARGQVVAEAQLAILDLINAPGNKKHPAKMAEFARESGQRGNFSVRVMEKAELEAEGFLALLGVNQGSPEPPVCVILEYVPEQPALRRIGLVGKGVTFDTGGLSIKPSANMHHMKSDMSGAAAVYGAIEVAARLQLPYHIIGVTPVTENSVDAQSLKPGDVIGSYSGRTIEVTDTDAEGRIILADALSYLVRNYTVDTIIDLATLTGSAARVLGTHAACLFANDDALANSLAEAGELSGERLWRLPLWDVYKDELKSDVADLRNFSGKPAAGAISAAKFLEVFVDEHPSWAHLDIAGVAYGDVDFLPHKSATAFGLRLLVEWLMGQEA</sequence>
<dbReference type="Gene3D" id="3.40.220.10">
    <property type="entry name" value="Leucine Aminopeptidase, subunit E, domain 1"/>
    <property type="match status" value="1"/>
</dbReference>
<dbReference type="PANTHER" id="PTHR11963:SF23">
    <property type="entry name" value="CYTOSOL AMINOPEPTIDASE"/>
    <property type="match status" value="1"/>
</dbReference>
<dbReference type="SUPFAM" id="SSF53187">
    <property type="entry name" value="Zn-dependent exopeptidases"/>
    <property type="match status" value="1"/>
</dbReference>
<comment type="subcellular location">
    <subcellularLocation>
        <location evidence="8">Cytoplasm</location>
    </subcellularLocation>
</comment>
<dbReference type="InterPro" id="IPR008283">
    <property type="entry name" value="Peptidase_M17_N"/>
</dbReference>
<dbReference type="EC" id="3.4.11.1" evidence="8"/>
<dbReference type="HOGENOM" id="CLU_013734_2_2_10"/>
<comment type="catalytic activity">
    <reaction evidence="2 8">
        <text>Release of an N-terminal amino acid, preferentially leucine, but not glutamic or aspartic acids.</text>
        <dbReference type="EC" id="3.4.11.10"/>
    </reaction>
</comment>
<feature type="binding site" evidence="8">
    <location>
        <position position="345"/>
    </location>
    <ligand>
        <name>Mn(2+)</name>
        <dbReference type="ChEBI" id="CHEBI:29035"/>
        <label>1</label>
    </ligand>
</feature>
<organism evidence="11 12">
    <name type="scientific">Haliscomenobacter hydrossis (strain ATCC 27775 / DSM 1100 / LMG 10767 / O)</name>
    <dbReference type="NCBI Taxonomy" id="760192"/>
    <lineage>
        <taxon>Bacteria</taxon>
        <taxon>Pseudomonadati</taxon>
        <taxon>Bacteroidota</taxon>
        <taxon>Saprospiria</taxon>
        <taxon>Saprospirales</taxon>
        <taxon>Haliscomenobacteraceae</taxon>
        <taxon>Haliscomenobacter</taxon>
    </lineage>
</organism>
<dbReference type="EMBL" id="CP002691">
    <property type="protein sequence ID" value="AEE50492.1"/>
    <property type="molecule type" value="Genomic_DNA"/>
</dbReference>
<dbReference type="Gene3D" id="3.40.630.10">
    <property type="entry name" value="Zn peptidases"/>
    <property type="match status" value="1"/>
</dbReference>
<dbReference type="InterPro" id="IPR043472">
    <property type="entry name" value="Macro_dom-like"/>
</dbReference>
<feature type="active site" evidence="8">
    <location>
        <position position="273"/>
    </location>
</feature>
<evidence type="ECO:0000256" key="8">
    <source>
        <dbReference type="HAMAP-Rule" id="MF_00181"/>
    </source>
</evidence>
<comment type="similarity">
    <text evidence="3 8">Belongs to the peptidase M17 family.</text>
</comment>
<keyword evidence="7 8" id="KW-0464">Manganese</keyword>
<evidence type="ECO:0000313" key="12">
    <source>
        <dbReference type="Proteomes" id="UP000008461"/>
    </source>
</evidence>
<dbReference type="GO" id="GO:0005737">
    <property type="term" value="C:cytoplasm"/>
    <property type="evidence" value="ECO:0007669"/>
    <property type="project" value="UniProtKB-SubCell"/>
</dbReference>
<dbReference type="Pfam" id="PF00883">
    <property type="entry name" value="Peptidase_M17"/>
    <property type="match status" value="1"/>
</dbReference>
<dbReference type="Pfam" id="PF02789">
    <property type="entry name" value="Peptidase_M17_N"/>
    <property type="match status" value="1"/>
</dbReference>
<dbReference type="SUPFAM" id="SSF52949">
    <property type="entry name" value="Macro domain-like"/>
    <property type="match status" value="1"/>
</dbReference>
<dbReference type="GO" id="GO:0030145">
    <property type="term" value="F:manganese ion binding"/>
    <property type="evidence" value="ECO:0007669"/>
    <property type="project" value="UniProtKB-UniRule"/>
</dbReference>
<dbReference type="PRINTS" id="PR00481">
    <property type="entry name" value="LAMNOPPTDASE"/>
</dbReference>
<dbReference type="EC" id="3.4.11.10" evidence="8"/>
<keyword evidence="4 8" id="KW-0031">Aminopeptidase</keyword>
<dbReference type="CDD" id="cd00433">
    <property type="entry name" value="Peptidase_M17"/>
    <property type="match status" value="1"/>
</dbReference>
<dbReference type="AlphaFoldDB" id="F4KZQ6"/>
<keyword evidence="8" id="KW-0963">Cytoplasm</keyword>
<keyword evidence="8" id="KW-0479">Metal-binding</keyword>
<protein>
    <recommendedName>
        <fullName evidence="8">Probable cytosol aminopeptidase</fullName>
        <ecNumber evidence="8">3.4.11.1</ecNumber>
    </recommendedName>
    <alternativeName>
        <fullName evidence="8">Leucine aminopeptidase</fullName>
        <shortName evidence="8">LAP</shortName>
        <ecNumber evidence="8">3.4.11.10</ecNumber>
    </alternativeName>
    <alternativeName>
        <fullName evidence="8">Leucyl aminopeptidase</fullName>
    </alternativeName>
</protein>
<feature type="binding site" evidence="8">
    <location>
        <position position="266"/>
    </location>
    <ligand>
        <name>Mn(2+)</name>
        <dbReference type="ChEBI" id="CHEBI:29035"/>
        <label>2</label>
    </ligand>
</feature>
<accession>F4KZQ6</accession>
<dbReference type="HAMAP" id="MF_00181">
    <property type="entry name" value="Cytosol_peptidase_M17"/>
    <property type="match status" value="1"/>
</dbReference>
<evidence type="ECO:0000313" key="11">
    <source>
        <dbReference type="EMBL" id="AEE50492.1"/>
    </source>
</evidence>
<feature type="domain" description="Cytosol aminopeptidase" evidence="9">
    <location>
        <begin position="183"/>
        <end position="487"/>
    </location>
</feature>
<dbReference type="InterPro" id="IPR000819">
    <property type="entry name" value="Peptidase_M17_C"/>
</dbReference>
<evidence type="ECO:0000256" key="4">
    <source>
        <dbReference type="ARBA" id="ARBA00022438"/>
    </source>
</evidence>
<feature type="active site" evidence="8">
    <location>
        <position position="347"/>
    </location>
</feature>
<reference key="2">
    <citation type="submission" date="2011-04" db="EMBL/GenBank/DDBJ databases">
        <title>Complete sequence of chromosome of Haliscomenobacter hydrossis DSM 1100.</title>
        <authorList>
            <consortium name="US DOE Joint Genome Institute (JGI-PGF)"/>
            <person name="Lucas S."/>
            <person name="Han J."/>
            <person name="Lapidus A."/>
            <person name="Bruce D."/>
            <person name="Goodwin L."/>
            <person name="Pitluck S."/>
            <person name="Peters L."/>
            <person name="Kyrpides N."/>
            <person name="Mavromatis K."/>
            <person name="Ivanova N."/>
            <person name="Ovchinnikova G."/>
            <person name="Pagani I."/>
            <person name="Daligault H."/>
            <person name="Detter J.C."/>
            <person name="Han C."/>
            <person name="Land M."/>
            <person name="Hauser L."/>
            <person name="Markowitz V."/>
            <person name="Cheng J.-F."/>
            <person name="Hugenholtz P."/>
            <person name="Woyke T."/>
            <person name="Wu D."/>
            <person name="Verbarg S."/>
            <person name="Frueling A."/>
            <person name="Brambilla E."/>
            <person name="Klenk H.-P."/>
            <person name="Eisen J.A."/>
        </authorList>
    </citation>
    <scope>NUCLEOTIDE SEQUENCE</scope>
    <source>
        <strain>DSM 1100</strain>
    </source>
</reference>